<sequence>MIKNTSHRPFPLPEGPWMMTQTWNHVLFAHWAVDPEAIRGQIPAALELETFNGKAWIGILPFLLTNMRPRFLPPFPFISRFPELNVRTYVAYKGVPGIYFFSLDAASRLAVAGARSMFHLPYFYAGMRFAQHKDRFQLTSRRKRSQAEFYAEYQPVSEPFSADKGTLEYWLAERYRLYTTHKNELYYEDIHHSEWQLQQAEADIFPGPLTSANDLTLPDTAPLLHYAKRQHVLFWPLKKWESEET</sequence>
<evidence type="ECO:0000313" key="1">
    <source>
        <dbReference type="EMBL" id="QPR73773.1"/>
    </source>
</evidence>
<dbReference type="Proteomes" id="UP000595038">
    <property type="component" value="Chromosome"/>
</dbReference>
<dbReference type="Pfam" id="PF09844">
    <property type="entry name" value="DUF2071"/>
    <property type="match status" value="1"/>
</dbReference>
<gene>
    <name evidence="2" type="ORF">CHCC16736_2416</name>
    <name evidence="1" type="ORF">I6G80_05785</name>
</gene>
<dbReference type="EMBL" id="NILC01000025">
    <property type="protein sequence ID" value="TWL25958.1"/>
    <property type="molecule type" value="Genomic_DNA"/>
</dbReference>
<reference evidence="2 3" key="1">
    <citation type="submission" date="2019-06" db="EMBL/GenBank/DDBJ databases">
        <title>Genome sequence analysis of &gt;100 Bacillus licheniformis strains suggests intrinsic resistance to this species.</title>
        <authorList>
            <person name="Wels M."/>
            <person name="Siezen R.J."/>
            <person name="Johansen E."/>
            <person name="Stuer-Lauridsen B."/>
            <person name="Bjerre K."/>
            <person name="Nielsen B.K.K."/>
        </authorList>
    </citation>
    <scope>NUCLEOTIDE SEQUENCE [LARGE SCALE GENOMIC DNA]</scope>
    <source>
        <strain evidence="2 3">BAC-16736</strain>
    </source>
</reference>
<name>A0A1Y0YN51_BACLI</name>
<proteinExistence type="predicted"/>
<dbReference type="RefSeq" id="WP_003185925.1">
    <property type="nucleotide sequence ID" value="NZ_BEXU01000014.1"/>
</dbReference>
<evidence type="ECO:0000313" key="4">
    <source>
        <dbReference type="Proteomes" id="UP000595038"/>
    </source>
</evidence>
<reference evidence="1 4" key="2">
    <citation type="submission" date="2020-12" db="EMBL/GenBank/DDBJ databases">
        <title>FDA dAtabase for Regulatory Grade micrObial Sequences (FDA-ARGOS): Supporting development and validation of Infectious Disease Dx tests.</title>
        <authorList>
            <person name="Nelson B."/>
            <person name="Plummer A."/>
            <person name="Tallon L."/>
            <person name="Sadzewicz L."/>
            <person name="Zhao X."/>
            <person name="Boylan J."/>
            <person name="Ott S."/>
            <person name="Bowen H."/>
            <person name="Vavikolanu K."/>
            <person name="Mehta A."/>
            <person name="Aluvathingal J."/>
            <person name="Nadendla S."/>
            <person name="Myers T."/>
            <person name="Yan Y."/>
            <person name="Sichtig H."/>
        </authorList>
    </citation>
    <scope>NUCLEOTIDE SEQUENCE [LARGE SCALE GENOMIC DNA]</scope>
    <source>
        <strain evidence="1 4">FDAARGOS_923</strain>
    </source>
</reference>
<dbReference type="Gene3D" id="2.40.400.10">
    <property type="entry name" value="Acetoacetate decarboxylase-like"/>
    <property type="match status" value="1"/>
</dbReference>
<dbReference type="Proteomes" id="UP000435910">
    <property type="component" value="Unassembled WGS sequence"/>
</dbReference>
<dbReference type="PANTHER" id="PTHR39186">
    <property type="entry name" value="DUF2071 FAMILY PROTEIN"/>
    <property type="match status" value="1"/>
</dbReference>
<dbReference type="AlphaFoldDB" id="A0A1Y0YN51"/>
<accession>A0A1Y0YN51</accession>
<dbReference type="PANTHER" id="PTHR39186:SF1">
    <property type="entry name" value="DUF2071 DOMAIN-CONTAINING PROTEIN"/>
    <property type="match status" value="1"/>
</dbReference>
<dbReference type="SUPFAM" id="SSF160104">
    <property type="entry name" value="Acetoacetate decarboxylase-like"/>
    <property type="match status" value="1"/>
</dbReference>
<dbReference type="EMBL" id="CP065647">
    <property type="protein sequence ID" value="QPR73773.1"/>
    <property type="molecule type" value="Genomic_DNA"/>
</dbReference>
<evidence type="ECO:0000313" key="2">
    <source>
        <dbReference type="EMBL" id="TWL25958.1"/>
    </source>
</evidence>
<dbReference type="InterPro" id="IPR023375">
    <property type="entry name" value="ADC_dom_sf"/>
</dbReference>
<dbReference type="InterPro" id="IPR018644">
    <property type="entry name" value="DUF2071"/>
</dbReference>
<protein>
    <submittedName>
        <fullName evidence="1">DUF2071 domain-containing protein</fullName>
    </submittedName>
</protein>
<evidence type="ECO:0000313" key="3">
    <source>
        <dbReference type="Proteomes" id="UP000435910"/>
    </source>
</evidence>
<organism evidence="2 3">
    <name type="scientific">Bacillus licheniformis</name>
    <dbReference type="NCBI Taxonomy" id="1402"/>
    <lineage>
        <taxon>Bacteria</taxon>
        <taxon>Bacillati</taxon>
        <taxon>Bacillota</taxon>
        <taxon>Bacilli</taxon>
        <taxon>Bacillales</taxon>
        <taxon>Bacillaceae</taxon>
        <taxon>Bacillus</taxon>
    </lineage>
</organism>